<dbReference type="Proteomes" id="UP000244934">
    <property type="component" value="Unassembled WGS sequence"/>
</dbReference>
<organism evidence="6 7">
    <name type="scientific">Kushneria phyllosphaerae</name>
    <dbReference type="NCBI Taxonomy" id="2100822"/>
    <lineage>
        <taxon>Bacteria</taxon>
        <taxon>Pseudomonadati</taxon>
        <taxon>Pseudomonadota</taxon>
        <taxon>Gammaproteobacteria</taxon>
        <taxon>Oceanospirillales</taxon>
        <taxon>Halomonadaceae</taxon>
        <taxon>Kushneria</taxon>
    </lineage>
</organism>
<evidence type="ECO:0000259" key="5">
    <source>
        <dbReference type="SMART" id="SM00797"/>
    </source>
</evidence>
<dbReference type="GO" id="GO:0016787">
    <property type="term" value="F:hydrolase activity"/>
    <property type="evidence" value="ECO:0007669"/>
    <property type="project" value="UniProtKB-KW"/>
</dbReference>
<dbReference type="OrthoDB" id="9768696at2"/>
<dbReference type="InterPro" id="IPR003778">
    <property type="entry name" value="CT_A_B"/>
</dbReference>
<sequence>MRILPVNLSTLLVELDDLSQALGLFDQLQRAPISGVTNVIPAARTLLVSFMPARISAEQLSHTLMACPVSVGASHQHGELIEIPVYYNGEDLDDVARHLSLSTDEVIRRHGAHEYQVAFCGFAPGFAYLAGGAGFDVPRRDTPRTRIPAGSVALAGTFSGIYPTDSPGGWQLIGTTPLEMWDIHREPAALLQPGMRVCFSATGDAPERVSISVPRDTSEPSTTDTTPCLEVLQPGLQSLFQDLGREGQTGQGVSGAGAMDKSALRSANRIVGNPSHSTVIETAQGGLSLRCHRPTIVAVTGAQTTVSIKTAEGTRHDGARWQPIELAEGDTLTLGATTAGVRCYLALRGGFDVAPVLGSCATDTLAKLGPAPLARGDTLHSAGLAITALSLGESPEFDLPRAGECITLDIIMGPRSDWFTDEALTLLCEQTWQVTPHSDRVGIRLEGEHPLTRQRSEELPSEGTVTGALQVPASGQPVLFLADHPLTGGYPVIACVADHHLDLAGQIPPGTTVRFHPLTRFAPLAGENSLHEVTS</sequence>
<dbReference type="InterPro" id="IPR029000">
    <property type="entry name" value="Cyclophilin-like_dom_sf"/>
</dbReference>
<evidence type="ECO:0000313" key="7">
    <source>
        <dbReference type="Proteomes" id="UP000244934"/>
    </source>
</evidence>
<dbReference type="RefSeq" id="WP_108841407.1">
    <property type="nucleotide sequence ID" value="NZ_ONZI01000001.1"/>
</dbReference>
<dbReference type="Pfam" id="PF02682">
    <property type="entry name" value="CT_C_D"/>
    <property type="match status" value="1"/>
</dbReference>
<keyword evidence="2" id="KW-0378">Hydrolase</keyword>
<dbReference type="SMART" id="SM00797">
    <property type="entry name" value="AHS2"/>
    <property type="match status" value="1"/>
</dbReference>
<gene>
    <name evidence="6" type="primary">kipA</name>
    <name evidence="6" type="ORF">KSP9073_00549</name>
</gene>
<keyword evidence="1" id="KW-0547">Nucleotide-binding</keyword>
<evidence type="ECO:0000259" key="4">
    <source>
        <dbReference type="SMART" id="SM00796"/>
    </source>
</evidence>
<proteinExistence type="predicted"/>
<dbReference type="InterPro" id="IPR003833">
    <property type="entry name" value="CT_C_D"/>
</dbReference>
<protein>
    <submittedName>
        <fullName evidence="6">KipI antagonist</fullName>
    </submittedName>
</protein>
<accession>A0A2R8CI26</accession>
<dbReference type="EMBL" id="ONZI01000001">
    <property type="protein sequence ID" value="SPJ32548.1"/>
    <property type="molecule type" value="Genomic_DNA"/>
</dbReference>
<dbReference type="GO" id="GO:0005524">
    <property type="term" value="F:ATP binding"/>
    <property type="evidence" value="ECO:0007669"/>
    <property type="project" value="UniProtKB-KW"/>
</dbReference>
<keyword evidence="7" id="KW-1185">Reference proteome</keyword>
<dbReference type="NCBIfam" id="TIGR00724">
    <property type="entry name" value="urea_amlyse_rel"/>
    <property type="match status" value="1"/>
</dbReference>
<dbReference type="PANTHER" id="PTHR43309:SF3">
    <property type="entry name" value="5-OXOPROLINASE SUBUNIT C"/>
    <property type="match status" value="1"/>
</dbReference>
<feature type="domain" description="Carboxyltransferase" evidence="4">
    <location>
        <begin position="1"/>
        <end position="191"/>
    </location>
</feature>
<evidence type="ECO:0000313" key="6">
    <source>
        <dbReference type="EMBL" id="SPJ32548.1"/>
    </source>
</evidence>
<evidence type="ECO:0000256" key="3">
    <source>
        <dbReference type="ARBA" id="ARBA00022840"/>
    </source>
</evidence>
<dbReference type="Pfam" id="PF02626">
    <property type="entry name" value="CT_A_B"/>
    <property type="match status" value="1"/>
</dbReference>
<dbReference type="Gene3D" id="3.30.1360.40">
    <property type="match status" value="1"/>
</dbReference>
<dbReference type="PANTHER" id="PTHR43309">
    <property type="entry name" value="5-OXOPROLINASE SUBUNIT C"/>
    <property type="match status" value="1"/>
</dbReference>
<keyword evidence="3" id="KW-0067">ATP-binding</keyword>
<feature type="domain" description="Carboxyltransferase" evidence="5">
    <location>
        <begin position="250"/>
        <end position="534"/>
    </location>
</feature>
<reference evidence="7" key="1">
    <citation type="submission" date="2018-03" db="EMBL/GenBank/DDBJ databases">
        <authorList>
            <person name="Navarro De La Torre S."/>
        </authorList>
    </citation>
    <scope>NUCLEOTIDE SEQUENCE [LARGE SCALE GENOMIC DNA]</scope>
    <source>
        <strain evidence="7">EAod3</strain>
    </source>
</reference>
<evidence type="ECO:0000256" key="1">
    <source>
        <dbReference type="ARBA" id="ARBA00022741"/>
    </source>
</evidence>
<evidence type="ECO:0000256" key="2">
    <source>
        <dbReference type="ARBA" id="ARBA00022801"/>
    </source>
</evidence>
<dbReference type="SUPFAM" id="SSF50891">
    <property type="entry name" value="Cyclophilin-like"/>
    <property type="match status" value="2"/>
</dbReference>
<dbReference type="InterPro" id="IPR052708">
    <property type="entry name" value="PxpC"/>
</dbReference>
<dbReference type="Gene3D" id="2.40.100.10">
    <property type="entry name" value="Cyclophilin-like"/>
    <property type="match status" value="2"/>
</dbReference>
<dbReference type="SUPFAM" id="SSF160467">
    <property type="entry name" value="PH0987 N-terminal domain-like"/>
    <property type="match status" value="1"/>
</dbReference>
<dbReference type="AlphaFoldDB" id="A0A2R8CI26"/>
<name>A0A2R8CI26_9GAMM</name>
<dbReference type="SMART" id="SM00796">
    <property type="entry name" value="AHS1"/>
    <property type="match status" value="1"/>
</dbReference>